<dbReference type="InterPro" id="IPR008274">
    <property type="entry name" value="AldOxase/xan_DH_MoCoBD1"/>
</dbReference>
<dbReference type="GO" id="GO:0005506">
    <property type="term" value="F:iron ion binding"/>
    <property type="evidence" value="ECO:0007669"/>
    <property type="project" value="InterPro"/>
</dbReference>
<dbReference type="Proteomes" id="UP000002030">
    <property type="component" value="Chromosome"/>
</dbReference>
<name>D1B8Q1_THEAS</name>
<dbReference type="Pfam" id="PF02738">
    <property type="entry name" value="MoCoBD_1"/>
    <property type="match status" value="1"/>
</dbReference>
<dbReference type="KEGG" id="tai:Taci_0417"/>
<sequence>MKQTVTNHGVGKWVTRKFDEEKAAGTLRYADDLRFGPELLHARAARSTIAHGEIVSIDVSEAMKVPGVVKVITGDMFVHHFGLYLQDRTPLAVGKVRYVGEPIALVVAETEEAAEEGMLKVKATYRELPAVFDPVKAATDNSVLVHPELGSYAHVPYLTPQPGTNIANWFRIRRGDVDKAFAECEHIVEEAVTCPQIAHGFLEPHCCICQEDPATGNLTIWSSAQSAFAVREIIAKGLGYPLHKIRVIAPPIGGGFGGKAGMTIEAMCLAAAMDPDIKGRPVKLHIPREEVLISSWVRQGYVAKIKLGIDKDGKIQAIKNTFFFDTGVSAEYGANPVRSAGYTSTGCYYVPNVWTDSYAVYTNKPFGGAYRGFGLPELMGAMEVVIDIAANKIGMDPIEFRLKNMLKPGLPTCTGMPMHNHALDKIVSKVVDKIRLREKEEPKRPGWKRGKGFALAIKAPAMPADAASSAIVKVLGDGNVEVLAATMDMGQGAYTAYAQMVCEELGVPIESVKCYFPDTQSHPYDWQTVASRSCWSMGMAVKRAAVDAREKILALFSRYWQVVPEEITIEHGVVKCRKLGKAEKLDERIQNGFHMPDGEHVGGPVIGTGTFVPPDVVYPDPETGQSPKSVVHFTVGAVGIDIEVDPATGEVCVNNVVAGYDVGKAISPINVRGQIEGGTIQGISAGLLEGMYYDEHGKLLTPDFTDYKMSTTMDLPDNMEIFWEETPEELSPYGNRGIGEHSMISPAPAIDNALYNALGVRIHSYPFSKERVYKAVQMAKAGETDLWEYPYVQEQNYRKAIKEWL</sequence>
<reference evidence="4 5" key="1">
    <citation type="journal article" date="2009" name="Stand. Genomic Sci.">
        <title>Complete genome sequence of Thermanaerovibrio acidaminovorans type strain (Su883).</title>
        <authorList>
            <person name="Chovatia M."/>
            <person name="Sikorski J."/>
            <person name="Schroder M."/>
            <person name="Lapidus A."/>
            <person name="Nolan M."/>
            <person name="Tice H."/>
            <person name="Glavina Del Rio T."/>
            <person name="Copeland A."/>
            <person name="Cheng J.F."/>
            <person name="Lucas S."/>
            <person name="Chen F."/>
            <person name="Bruce D."/>
            <person name="Goodwin L."/>
            <person name="Pitluck S."/>
            <person name="Ivanova N."/>
            <person name="Mavromatis K."/>
            <person name="Ovchinnikova G."/>
            <person name="Pati A."/>
            <person name="Chen A."/>
            <person name="Palaniappan K."/>
            <person name="Land M."/>
            <person name="Hauser L."/>
            <person name="Chang Y.J."/>
            <person name="Jeffries C.D."/>
            <person name="Chain P."/>
            <person name="Saunders E."/>
            <person name="Detter J.C."/>
            <person name="Brettin T."/>
            <person name="Rohde M."/>
            <person name="Goker M."/>
            <person name="Spring S."/>
            <person name="Bristow J."/>
            <person name="Markowitz V."/>
            <person name="Hugenholtz P."/>
            <person name="Kyrpides N.C."/>
            <person name="Klenk H.P."/>
            <person name="Eisen J.A."/>
        </authorList>
    </citation>
    <scope>NUCLEOTIDE SEQUENCE [LARGE SCALE GENOMIC DNA]</scope>
    <source>
        <strain evidence="5">ATCC 49978 / DSM 6589 / Su883</strain>
    </source>
</reference>
<dbReference type="PATRIC" id="fig|525903.6.peg.422"/>
<gene>
    <name evidence="4" type="ordered locus">Taci_0417</name>
</gene>
<dbReference type="Pfam" id="PF20256">
    <property type="entry name" value="MoCoBD_2"/>
    <property type="match status" value="1"/>
</dbReference>
<dbReference type="InterPro" id="IPR037165">
    <property type="entry name" value="AldOxase/xan_DH_Mopterin-bd_sf"/>
</dbReference>
<dbReference type="eggNOG" id="COG1529">
    <property type="taxonomic scope" value="Bacteria"/>
</dbReference>
<accession>D1B8Q1</accession>
<dbReference type="OrthoDB" id="9759099at2"/>
<evidence type="ECO:0000256" key="2">
    <source>
        <dbReference type="ARBA" id="ARBA00023002"/>
    </source>
</evidence>
<evidence type="ECO:0000259" key="3">
    <source>
        <dbReference type="SMART" id="SM01008"/>
    </source>
</evidence>
<dbReference type="InterPro" id="IPR000674">
    <property type="entry name" value="Ald_Oxase/Xan_DH_a/b"/>
</dbReference>
<keyword evidence="1" id="KW-0500">Molybdenum</keyword>
<dbReference type="STRING" id="525903.Taci_0417"/>
<dbReference type="RefSeq" id="WP_012869170.1">
    <property type="nucleotide sequence ID" value="NC_013522.1"/>
</dbReference>
<keyword evidence="2" id="KW-0560">Oxidoreductase</keyword>
<dbReference type="GO" id="GO:0016491">
    <property type="term" value="F:oxidoreductase activity"/>
    <property type="evidence" value="ECO:0007669"/>
    <property type="project" value="UniProtKB-KW"/>
</dbReference>
<proteinExistence type="predicted"/>
<dbReference type="EnsemblBacteria" id="ACZ18654">
    <property type="protein sequence ID" value="ACZ18654"/>
    <property type="gene ID" value="Taci_0417"/>
</dbReference>
<dbReference type="PANTHER" id="PTHR11908">
    <property type="entry name" value="XANTHINE DEHYDROGENASE"/>
    <property type="match status" value="1"/>
</dbReference>
<evidence type="ECO:0000313" key="5">
    <source>
        <dbReference type="Proteomes" id="UP000002030"/>
    </source>
</evidence>
<feature type="domain" description="Aldehyde oxidase/xanthine dehydrogenase a/b hammerhead" evidence="3">
    <location>
        <begin position="24"/>
        <end position="129"/>
    </location>
</feature>
<protein>
    <submittedName>
        <fullName evidence="4">Aldehyde oxidase and xanthine dehydrogenase molybdopterin binding protein</fullName>
    </submittedName>
</protein>
<dbReference type="EMBL" id="CP001818">
    <property type="protein sequence ID" value="ACZ18654.1"/>
    <property type="molecule type" value="Genomic_DNA"/>
</dbReference>
<dbReference type="SMART" id="SM01008">
    <property type="entry name" value="Ald_Xan_dh_C"/>
    <property type="match status" value="1"/>
</dbReference>
<dbReference type="HOGENOM" id="CLU_001681_2_1_0"/>
<dbReference type="InterPro" id="IPR016208">
    <property type="entry name" value="Ald_Oxase/xanthine_DH-like"/>
</dbReference>
<dbReference type="Gene3D" id="3.30.365.10">
    <property type="entry name" value="Aldehyde oxidase/xanthine dehydrogenase, molybdopterin binding domain"/>
    <property type="match status" value="4"/>
</dbReference>
<dbReference type="PANTHER" id="PTHR11908:SF132">
    <property type="entry name" value="ALDEHYDE OXIDASE 1-RELATED"/>
    <property type="match status" value="1"/>
</dbReference>
<dbReference type="Pfam" id="PF01315">
    <property type="entry name" value="Ald_Xan_dh_C"/>
    <property type="match status" value="1"/>
</dbReference>
<dbReference type="SUPFAM" id="SSF56003">
    <property type="entry name" value="Molybdenum cofactor-binding domain"/>
    <property type="match status" value="1"/>
</dbReference>
<keyword evidence="5" id="KW-1185">Reference proteome</keyword>
<dbReference type="SUPFAM" id="SSF54665">
    <property type="entry name" value="CO dehydrogenase molybdoprotein N-domain-like"/>
    <property type="match status" value="1"/>
</dbReference>
<dbReference type="Gene3D" id="3.90.1170.50">
    <property type="entry name" value="Aldehyde oxidase/xanthine dehydrogenase, a/b hammerhead"/>
    <property type="match status" value="1"/>
</dbReference>
<dbReference type="InterPro" id="IPR036856">
    <property type="entry name" value="Ald_Oxase/Xan_DH_a/b_sf"/>
</dbReference>
<dbReference type="AlphaFoldDB" id="D1B8Q1"/>
<evidence type="ECO:0000256" key="1">
    <source>
        <dbReference type="ARBA" id="ARBA00022505"/>
    </source>
</evidence>
<organism evidence="4 5">
    <name type="scientific">Thermanaerovibrio acidaminovorans (strain ATCC 49978 / DSM 6589 / Su883)</name>
    <name type="common">Selenomonas acidaminovorans</name>
    <dbReference type="NCBI Taxonomy" id="525903"/>
    <lineage>
        <taxon>Bacteria</taxon>
        <taxon>Thermotogati</taxon>
        <taxon>Synergistota</taxon>
        <taxon>Synergistia</taxon>
        <taxon>Synergistales</taxon>
        <taxon>Synergistaceae</taxon>
        <taxon>Thermanaerovibrio</taxon>
    </lineage>
</organism>
<dbReference type="InterPro" id="IPR046867">
    <property type="entry name" value="AldOxase/xan_DH_MoCoBD2"/>
</dbReference>
<evidence type="ECO:0000313" key="4">
    <source>
        <dbReference type="EMBL" id="ACZ18654.1"/>
    </source>
</evidence>